<sequence>MGNLTACAGGRSNGYHMTANGRKPLRQSHRSESMPAKPLSMLGRVRSLRRRRPDRQSIDEGEVGAEVDVSAENPTQQPDDSNKARDPVLEQLQQLKDRLRNGDLQNTPAAHPPHSVELSPAAAARQLEQSPDSPTARCLSYVAPSSDKRLFKGQTTAPTLTPEMAENFSEAMEAAEDKEVSGILKQQTDAQPADSPPPKPPKPTRGLALSSREKTRACRSAPSTPTFLRASCDVALASGLRTPPPKPPRHISRQRSRQKLPQRPPPIPAVAIGDSLAERRARPNTPDSLDGCNGEAENPVVDKVLQEDTLKKPTLRKRPSLKEATRPTSKSVFNLADPSLMDTSLYENADWDGQLAVLRPTCFGSTMCHMDHLAQAASRELLHQAGELASAADTGQLTLPLESRSRAARQILSRAFVQSLPIGGADFLRLCRARGCLSEQSVRELLKTPNSTATARAERFVQLFDWSETSLRKLAQCLTVGDVAGGPFYQQFSAILHFLADLFALLAAKHLFAQPDSRAGKRKRVDAFLRGVHLIDGDAGREEDQHLRCQIQLLYLSNSNEQSIAQDAKLVGELGRHREARDQLSARKVAAVNEPDWLCSNFSPALSLDLTGSGVNAWFFKQLVGKSLQPVVELSLAGCDLDSGLLPTLVLTQRSSRLRVLCLAGAALGDESLSALCLLPQQQLASLEVLDLSACGITQFGLSLLAGCLPVTLPLLADLDLSWNDLSEATPATVAGLFDPAAGLSGIRLRGCRLASDALRAIVDSLPGAAAANLRVLDLSDNRMNCLILARLAERFERGTKGGGGGGGGSGRLSELGLAGVNLFATDLQKLLSSGGCDGCRRLDFGRNHLGEAGAGALAARLPRRLESLAVNSCRLGGRGLRRLLEAAKFSAPRLRLVRAANNLRNRRGADGHGSGMGAEEKTLRQEIAEAAEATGGRLRFLVDDEVQQVERGFGSRQQRRAAAGGVGGSSGGSLRRSLRRLASLD</sequence>
<proteinExistence type="predicted"/>
<feature type="region of interest" description="Disordered" evidence="1">
    <location>
        <begin position="1"/>
        <end position="116"/>
    </location>
</feature>
<feature type="compositionally biased region" description="Basic residues" evidence="1">
    <location>
        <begin position="247"/>
        <end position="260"/>
    </location>
</feature>
<dbReference type="STRING" id="282301.A0A267FPI2"/>
<evidence type="ECO:0000313" key="2">
    <source>
        <dbReference type="EMBL" id="PAA74872.1"/>
    </source>
</evidence>
<evidence type="ECO:0000313" key="3">
    <source>
        <dbReference type="Proteomes" id="UP000215902"/>
    </source>
</evidence>
<dbReference type="EMBL" id="NIVC01000917">
    <property type="protein sequence ID" value="PAA74872.1"/>
    <property type="molecule type" value="Genomic_DNA"/>
</dbReference>
<evidence type="ECO:0000256" key="1">
    <source>
        <dbReference type="SAM" id="MobiDB-lite"/>
    </source>
</evidence>
<feature type="compositionally biased region" description="Pro residues" evidence="1">
    <location>
        <begin position="194"/>
        <end position="203"/>
    </location>
</feature>
<dbReference type="SMART" id="SM00368">
    <property type="entry name" value="LRR_RI"/>
    <property type="match status" value="4"/>
</dbReference>
<name>A0A267FPI2_9PLAT</name>
<dbReference type="InterPro" id="IPR044227">
    <property type="entry name" value="TONSOKU"/>
</dbReference>
<dbReference type="GO" id="GO:0072423">
    <property type="term" value="P:response to DNA damage checkpoint signaling"/>
    <property type="evidence" value="ECO:0007669"/>
    <property type="project" value="InterPro"/>
</dbReference>
<reference evidence="2 3" key="1">
    <citation type="submission" date="2017-06" db="EMBL/GenBank/DDBJ databases">
        <title>A platform for efficient transgenesis in Macrostomum lignano, a flatworm model organism for stem cell research.</title>
        <authorList>
            <person name="Berezikov E."/>
        </authorList>
    </citation>
    <scope>NUCLEOTIDE SEQUENCE [LARGE SCALE GENOMIC DNA]</scope>
    <source>
        <strain evidence="2">DV1</strain>
        <tissue evidence="2">Whole organism</tissue>
    </source>
</reference>
<dbReference type="Proteomes" id="UP000215902">
    <property type="component" value="Unassembled WGS sequence"/>
</dbReference>
<accession>A0A267FPI2</accession>
<comment type="caution">
    <text evidence="2">The sequence shown here is derived from an EMBL/GenBank/DDBJ whole genome shotgun (WGS) entry which is preliminary data.</text>
</comment>
<organism evidence="2 3">
    <name type="scientific">Macrostomum lignano</name>
    <dbReference type="NCBI Taxonomy" id="282301"/>
    <lineage>
        <taxon>Eukaryota</taxon>
        <taxon>Metazoa</taxon>
        <taxon>Spiralia</taxon>
        <taxon>Lophotrochozoa</taxon>
        <taxon>Platyhelminthes</taxon>
        <taxon>Rhabditophora</taxon>
        <taxon>Macrostomorpha</taxon>
        <taxon>Macrostomida</taxon>
        <taxon>Macrostomidae</taxon>
        <taxon>Macrostomum</taxon>
    </lineage>
</organism>
<feature type="region of interest" description="Disordered" evidence="1">
    <location>
        <begin position="238"/>
        <end position="328"/>
    </location>
</feature>
<dbReference type="SUPFAM" id="SSF52047">
    <property type="entry name" value="RNI-like"/>
    <property type="match status" value="1"/>
</dbReference>
<protein>
    <submittedName>
        <fullName evidence="2">Uncharacterized protein</fullName>
    </submittedName>
</protein>
<dbReference type="InterPro" id="IPR032675">
    <property type="entry name" value="LRR_dom_sf"/>
</dbReference>
<gene>
    <name evidence="2" type="ORF">BOX15_Mlig006185g1</name>
</gene>
<dbReference type="Gene3D" id="3.80.10.10">
    <property type="entry name" value="Ribonuclease Inhibitor"/>
    <property type="match status" value="1"/>
</dbReference>
<dbReference type="PANTHER" id="PTHR47684:SF1">
    <property type="entry name" value="PROTEIN TONSOKU"/>
    <property type="match status" value="1"/>
</dbReference>
<dbReference type="AlphaFoldDB" id="A0A267FPI2"/>
<dbReference type="GO" id="GO:0005634">
    <property type="term" value="C:nucleus"/>
    <property type="evidence" value="ECO:0007669"/>
    <property type="project" value="InterPro"/>
</dbReference>
<feature type="compositionally biased region" description="Low complexity" evidence="1">
    <location>
        <begin position="953"/>
        <end position="964"/>
    </location>
</feature>
<feature type="region of interest" description="Disordered" evidence="1">
    <location>
        <begin position="170"/>
        <end position="224"/>
    </location>
</feature>
<dbReference type="GO" id="GO:0040029">
    <property type="term" value="P:epigenetic regulation of gene expression"/>
    <property type="evidence" value="ECO:0007669"/>
    <property type="project" value="InterPro"/>
</dbReference>
<dbReference type="PANTHER" id="PTHR47684">
    <property type="entry name" value="PROTEIN TONSOKU"/>
    <property type="match status" value="1"/>
</dbReference>
<keyword evidence="3" id="KW-1185">Reference proteome</keyword>
<dbReference type="OrthoDB" id="1394818at2759"/>
<feature type="region of interest" description="Disordered" evidence="1">
    <location>
        <begin position="953"/>
        <end position="975"/>
    </location>
</feature>